<evidence type="ECO:0000256" key="1">
    <source>
        <dbReference type="SAM" id="MobiDB-lite"/>
    </source>
</evidence>
<keyword evidence="2" id="KW-1185">Reference proteome</keyword>
<dbReference type="GeneID" id="108610249"/>
<dbReference type="Proteomes" id="UP000694904">
    <property type="component" value="Chromosome 3"/>
</dbReference>
<evidence type="ECO:0000313" key="4">
    <source>
        <dbReference type="RefSeq" id="XP_017857727.1"/>
    </source>
</evidence>
<reference evidence="2" key="2">
    <citation type="journal article" date="2016" name="G3 (Bethesda)">
        <title>Genome Evolution in Three Species of Cactophilic Drosophila.</title>
        <authorList>
            <person name="Sanchez-Flores A."/>
            <person name="Penazola F."/>
            <person name="Carpinteyro-Ponce J."/>
            <person name="Nazario-Yepiz N."/>
            <person name="Abreu-Goodger C."/>
            <person name="Machado C.A."/>
            <person name="Markow T.A."/>
        </authorList>
    </citation>
    <scope>NUCLEOTIDE SEQUENCE [LARGE SCALE GENOMIC DNA]</scope>
</reference>
<feature type="compositionally biased region" description="Polar residues" evidence="1">
    <location>
        <begin position="216"/>
        <end position="233"/>
    </location>
</feature>
<accession>A0ABM1NRZ0</accession>
<sequence length="233" mass="26281">MAWAPSTNFEDDLVDLQPDFNLIHGQLAYEAKRKQEFIPRPKSTYDYLAKREERNAEIEKHRSVKSKEISASLAMMERIQAIAGTKPLGEHATMSDWDDKSTVEKEAIAMMRHFGMMSMTDGSLSPARTESVPHGNIHVMRNGRHRMPLILDPKFFEPGKKRQTTNSRNQKKDSAINDSVCSTPDSHLDDTESSEGGKSYVEIPYQLLVETKETESSNTNKANTHGNTEQVIG</sequence>
<gene>
    <name evidence="3 4" type="primary">LOC108610249</name>
</gene>
<evidence type="ECO:0000313" key="3">
    <source>
        <dbReference type="RefSeq" id="XP_017857726.1"/>
    </source>
</evidence>
<reference evidence="2" key="1">
    <citation type="journal article" date="1997" name="Nucleic Acids Res.">
        <title>tRNAscan-SE: a program for improved detection of transfer RNA genes in genomic sequence.</title>
        <authorList>
            <person name="Lowe T.M."/>
            <person name="Eddy S.R."/>
        </authorList>
    </citation>
    <scope>NUCLEOTIDE SEQUENCE [LARGE SCALE GENOMIC DNA]</scope>
</reference>
<organism evidence="2 3">
    <name type="scientific">Drosophila arizonae</name>
    <name type="common">Fruit fly</name>
    <dbReference type="NCBI Taxonomy" id="7263"/>
    <lineage>
        <taxon>Eukaryota</taxon>
        <taxon>Metazoa</taxon>
        <taxon>Ecdysozoa</taxon>
        <taxon>Arthropoda</taxon>
        <taxon>Hexapoda</taxon>
        <taxon>Insecta</taxon>
        <taxon>Pterygota</taxon>
        <taxon>Neoptera</taxon>
        <taxon>Endopterygota</taxon>
        <taxon>Diptera</taxon>
        <taxon>Brachycera</taxon>
        <taxon>Muscomorpha</taxon>
        <taxon>Ephydroidea</taxon>
        <taxon>Drosophilidae</taxon>
        <taxon>Drosophila</taxon>
    </lineage>
</organism>
<feature type="compositionally biased region" description="Polar residues" evidence="1">
    <location>
        <begin position="176"/>
        <end position="185"/>
    </location>
</feature>
<name>A0ABM1NRZ0_DROAR</name>
<protein>
    <submittedName>
        <fullName evidence="3 4">Uncharacterized protein LOC108610249 isoform X1</fullName>
    </submittedName>
</protein>
<dbReference type="RefSeq" id="XP_017857727.1">
    <property type="nucleotide sequence ID" value="XM_018002238.1"/>
</dbReference>
<dbReference type="RefSeq" id="XP_017857726.1">
    <property type="nucleotide sequence ID" value="XM_018002237.1"/>
</dbReference>
<evidence type="ECO:0000313" key="2">
    <source>
        <dbReference type="Proteomes" id="UP000694904"/>
    </source>
</evidence>
<feature type="region of interest" description="Disordered" evidence="1">
    <location>
        <begin position="154"/>
        <end position="233"/>
    </location>
</feature>
<proteinExistence type="predicted"/>
<reference evidence="3 4" key="3">
    <citation type="submission" date="2025-05" db="UniProtKB">
        <authorList>
            <consortium name="RefSeq"/>
        </authorList>
    </citation>
    <scope>IDENTIFICATION</scope>
    <source>
        <tissue evidence="3 4">Whole organism</tissue>
    </source>
</reference>